<proteinExistence type="predicted"/>
<keyword evidence="2" id="KW-0808">Transferase</keyword>
<accession>A0AAV9ZID9</accession>
<dbReference type="Pfam" id="PF00069">
    <property type="entry name" value="Pkinase"/>
    <property type="match status" value="1"/>
</dbReference>
<dbReference type="GO" id="GO:0043408">
    <property type="term" value="P:regulation of MAPK cascade"/>
    <property type="evidence" value="ECO:0007669"/>
    <property type="project" value="TreeGrafter"/>
</dbReference>
<gene>
    <name evidence="2" type="ORF">R3P38DRAFT_2576527</name>
</gene>
<dbReference type="InterPro" id="IPR000719">
    <property type="entry name" value="Prot_kinase_dom"/>
</dbReference>
<dbReference type="Gene3D" id="1.10.510.10">
    <property type="entry name" value="Transferase(Phosphotransferase) domain 1"/>
    <property type="match status" value="1"/>
</dbReference>
<dbReference type="GO" id="GO:0005524">
    <property type="term" value="F:ATP binding"/>
    <property type="evidence" value="ECO:0007669"/>
    <property type="project" value="InterPro"/>
</dbReference>
<sequence>LPQLTRATRPPDAPEFYVKKPHVVEYDANDARAMGGNTAAQNLAHEAQICNVLMKHPHPNICNYYGYIASHTDGRMEALLFDRHGSDLRKTVRDKLEVNVDVVVAGISAGIQHLHSLGYVHNDINPSNVVLRPSGEPVIIDFDSCREIGTSGKKMGTTGWTNNAPVSKPENDWYGLEKVKQWLAEKAKQ</sequence>
<reference evidence="2 3" key="1">
    <citation type="journal article" date="2024" name="J Genomics">
        <title>Draft genome sequencing and assembly of Favolaschia claudopus CIRM-BRFM 2984 isolated from oak limbs.</title>
        <authorList>
            <person name="Navarro D."/>
            <person name="Drula E."/>
            <person name="Chaduli D."/>
            <person name="Cazenave R."/>
            <person name="Ahrendt S."/>
            <person name="Wang J."/>
            <person name="Lipzen A."/>
            <person name="Daum C."/>
            <person name="Barry K."/>
            <person name="Grigoriev I.V."/>
            <person name="Favel A."/>
            <person name="Rosso M.N."/>
            <person name="Martin F."/>
        </authorList>
    </citation>
    <scope>NUCLEOTIDE SEQUENCE [LARGE SCALE GENOMIC DNA]</scope>
    <source>
        <strain evidence="2 3">CIRM-BRFM 2984</strain>
    </source>
</reference>
<dbReference type="InterPro" id="IPR050285">
    <property type="entry name" value="STE20_Ser/Thr_kinase"/>
</dbReference>
<evidence type="ECO:0000313" key="3">
    <source>
        <dbReference type="Proteomes" id="UP001362999"/>
    </source>
</evidence>
<evidence type="ECO:0000259" key="1">
    <source>
        <dbReference type="PROSITE" id="PS50011"/>
    </source>
</evidence>
<dbReference type="Proteomes" id="UP001362999">
    <property type="component" value="Unassembled WGS sequence"/>
</dbReference>
<organism evidence="2 3">
    <name type="scientific">Favolaschia claudopus</name>
    <dbReference type="NCBI Taxonomy" id="2862362"/>
    <lineage>
        <taxon>Eukaryota</taxon>
        <taxon>Fungi</taxon>
        <taxon>Dikarya</taxon>
        <taxon>Basidiomycota</taxon>
        <taxon>Agaricomycotina</taxon>
        <taxon>Agaricomycetes</taxon>
        <taxon>Agaricomycetidae</taxon>
        <taxon>Agaricales</taxon>
        <taxon>Marasmiineae</taxon>
        <taxon>Mycenaceae</taxon>
        <taxon>Favolaschia</taxon>
    </lineage>
</organism>
<dbReference type="GO" id="GO:0004674">
    <property type="term" value="F:protein serine/threonine kinase activity"/>
    <property type="evidence" value="ECO:0007669"/>
    <property type="project" value="TreeGrafter"/>
</dbReference>
<dbReference type="GO" id="GO:0005737">
    <property type="term" value="C:cytoplasm"/>
    <property type="evidence" value="ECO:0007669"/>
    <property type="project" value="TreeGrafter"/>
</dbReference>
<feature type="non-terminal residue" evidence="2">
    <location>
        <position position="1"/>
    </location>
</feature>
<dbReference type="SUPFAM" id="SSF56112">
    <property type="entry name" value="Protein kinase-like (PK-like)"/>
    <property type="match status" value="1"/>
</dbReference>
<keyword evidence="3" id="KW-1185">Reference proteome</keyword>
<evidence type="ECO:0000313" key="2">
    <source>
        <dbReference type="EMBL" id="KAK6984155.1"/>
    </source>
</evidence>
<comment type="caution">
    <text evidence="2">The sequence shown here is derived from an EMBL/GenBank/DDBJ whole genome shotgun (WGS) entry which is preliminary data.</text>
</comment>
<dbReference type="GO" id="GO:0000165">
    <property type="term" value="P:MAPK cascade"/>
    <property type="evidence" value="ECO:0007669"/>
    <property type="project" value="TreeGrafter"/>
</dbReference>
<dbReference type="EMBL" id="JAWWNJ010000141">
    <property type="protein sequence ID" value="KAK6984155.1"/>
    <property type="molecule type" value="Genomic_DNA"/>
</dbReference>
<protein>
    <submittedName>
        <fullName evidence="2">Kinase-like domain-containing protein</fullName>
    </submittedName>
</protein>
<dbReference type="AlphaFoldDB" id="A0AAV9ZID9"/>
<keyword evidence="2" id="KW-0418">Kinase</keyword>
<dbReference type="PROSITE" id="PS50011">
    <property type="entry name" value="PROTEIN_KINASE_DOM"/>
    <property type="match status" value="1"/>
</dbReference>
<feature type="domain" description="Protein kinase" evidence="1">
    <location>
        <begin position="1"/>
        <end position="189"/>
    </location>
</feature>
<name>A0AAV9ZID9_9AGAR</name>
<dbReference type="PANTHER" id="PTHR48015:SF21">
    <property type="entry name" value="MISSHAPEN, ISOFORM A"/>
    <property type="match status" value="1"/>
</dbReference>
<dbReference type="PANTHER" id="PTHR48015">
    <property type="entry name" value="SERINE/THREONINE-PROTEIN KINASE TAO"/>
    <property type="match status" value="1"/>
</dbReference>
<dbReference type="InterPro" id="IPR011009">
    <property type="entry name" value="Kinase-like_dom_sf"/>
</dbReference>